<feature type="transmembrane region" description="Helical" evidence="1">
    <location>
        <begin position="94"/>
        <end position="116"/>
    </location>
</feature>
<dbReference type="AlphaFoldDB" id="A0A3A2ZGG7"/>
<evidence type="ECO:0000256" key="1">
    <source>
        <dbReference type="SAM" id="Phobius"/>
    </source>
</evidence>
<dbReference type="Proteomes" id="UP000266188">
    <property type="component" value="Unassembled WGS sequence"/>
</dbReference>
<reference evidence="3" key="1">
    <citation type="submission" date="2017-02" db="EMBL/GenBank/DDBJ databases">
        <authorList>
            <person name="Tafer H."/>
            <person name="Lopandic K."/>
        </authorList>
    </citation>
    <scope>NUCLEOTIDE SEQUENCE [LARGE SCALE GENOMIC DNA]</scope>
    <source>
        <strain evidence="3">CBS 366.77</strain>
    </source>
</reference>
<proteinExistence type="predicted"/>
<sequence>MRVHGIRKHLKPLVHGRRLLLLFAAGLPLLVGRLLDRRPTGGPRDDCLDDGLLFFPFATPFKLSALASEKSLLESDSLGEVLPAVYENMREMRFAMVGLAVFAGGGGMGSTSLFAADRSMPARARVM</sequence>
<keyword evidence="1" id="KW-0812">Transmembrane</keyword>
<keyword evidence="1" id="KW-1133">Transmembrane helix</keyword>
<keyword evidence="3" id="KW-1185">Reference proteome</keyword>
<comment type="caution">
    <text evidence="2">The sequence shown here is derived from an EMBL/GenBank/DDBJ whole genome shotgun (WGS) entry which is preliminary data.</text>
</comment>
<protein>
    <submittedName>
        <fullName evidence="2">Uncharacterized protein</fullName>
    </submittedName>
</protein>
<keyword evidence="1" id="KW-0472">Membrane</keyword>
<accession>A0A3A2ZGG7</accession>
<name>A0A3A2ZGG7_9EURO</name>
<dbReference type="EMBL" id="MVGC01001847">
    <property type="protein sequence ID" value="RJE17015.1"/>
    <property type="molecule type" value="Genomic_DNA"/>
</dbReference>
<organism evidence="2 3">
    <name type="scientific">Aspergillus sclerotialis</name>
    <dbReference type="NCBI Taxonomy" id="2070753"/>
    <lineage>
        <taxon>Eukaryota</taxon>
        <taxon>Fungi</taxon>
        <taxon>Dikarya</taxon>
        <taxon>Ascomycota</taxon>
        <taxon>Pezizomycotina</taxon>
        <taxon>Eurotiomycetes</taxon>
        <taxon>Eurotiomycetidae</taxon>
        <taxon>Eurotiales</taxon>
        <taxon>Aspergillaceae</taxon>
        <taxon>Aspergillus</taxon>
        <taxon>Aspergillus subgen. Polypaecilum</taxon>
    </lineage>
</organism>
<gene>
    <name evidence="2" type="ORF">PHISCL_10648</name>
</gene>
<evidence type="ECO:0000313" key="3">
    <source>
        <dbReference type="Proteomes" id="UP000266188"/>
    </source>
</evidence>
<evidence type="ECO:0000313" key="2">
    <source>
        <dbReference type="EMBL" id="RJE17015.1"/>
    </source>
</evidence>